<reference evidence="1" key="2">
    <citation type="journal article" date="2021" name="PeerJ">
        <title>Extensive microbial diversity within the chicken gut microbiome revealed by metagenomics and culture.</title>
        <authorList>
            <person name="Gilroy R."/>
            <person name="Ravi A."/>
            <person name="Getino M."/>
            <person name="Pursley I."/>
            <person name="Horton D.L."/>
            <person name="Alikhan N.F."/>
            <person name="Baker D."/>
            <person name="Gharbi K."/>
            <person name="Hall N."/>
            <person name="Watson M."/>
            <person name="Adriaenssens E.M."/>
            <person name="Foster-Nyarko E."/>
            <person name="Jarju S."/>
            <person name="Secka A."/>
            <person name="Antonio M."/>
            <person name="Oren A."/>
            <person name="Chaudhuri R.R."/>
            <person name="La Ragione R."/>
            <person name="Hildebrand F."/>
            <person name="Pallen M.J."/>
        </authorList>
    </citation>
    <scope>NUCLEOTIDE SEQUENCE</scope>
    <source>
        <strain evidence="1">11687</strain>
    </source>
</reference>
<dbReference type="InterPro" id="IPR015421">
    <property type="entry name" value="PyrdxlP-dep_Trfase_major"/>
</dbReference>
<accession>A0A9D1MEQ3</accession>
<reference evidence="1" key="1">
    <citation type="submission" date="2020-10" db="EMBL/GenBank/DDBJ databases">
        <authorList>
            <person name="Gilroy R."/>
        </authorList>
    </citation>
    <scope>NUCLEOTIDE SEQUENCE</scope>
    <source>
        <strain evidence="1">11687</strain>
    </source>
</reference>
<dbReference type="InterPro" id="IPR009651">
    <property type="entry name" value="Met_g_lyase_put"/>
</dbReference>
<dbReference type="InterPro" id="IPR015424">
    <property type="entry name" value="PyrdxlP-dep_Trfase"/>
</dbReference>
<gene>
    <name evidence="1" type="ORF">IAC57_00985</name>
</gene>
<comment type="caution">
    <text evidence="1">The sequence shown here is derived from an EMBL/GenBank/DDBJ whole genome shotgun (WGS) entry which is preliminary data.</text>
</comment>
<proteinExistence type="predicted"/>
<dbReference type="PANTHER" id="PTHR46658:SF1">
    <property type="entry name" value="CYS OR MET METABOLISM PYRIDOXAL-PHOSPHATE-DEPENDENT ENZYME"/>
    <property type="match status" value="1"/>
</dbReference>
<dbReference type="PANTHER" id="PTHR46658">
    <property type="entry name" value="CYS OR MET METABOLISM PYRIDOXAL-PHOSPHATE-DEPENDENT ENZYME"/>
    <property type="match status" value="1"/>
</dbReference>
<dbReference type="Gene3D" id="3.40.640.10">
    <property type="entry name" value="Type I PLP-dependent aspartate aminotransferase-like (Major domain)"/>
    <property type="match status" value="1"/>
</dbReference>
<evidence type="ECO:0000313" key="1">
    <source>
        <dbReference type="EMBL" id="HIU58653.1"/>
    </source>
</evidence>
<sequence>MTAEELISQSETALKKEFLRADEISEYNQEKVLKAFQEHRVALRHFIGSTGYGYGDEGRFTLGEVFASAFGGEAGIVSPAMLSGTHALSVALFGILRPGDFVLSVSGMPYDTLHGVIYGDGNGSLKDFGVMFECLPLTPEGKMDLKKAEQRIEALGNRLKMVYIQRSRGYELRDAFSVEEIGEVCARVRACGFTGCIFVDNCYGEFVEKKEPCDVGADIAVGSLIKNPGGGLAPTGGYVVGKKEYVELIGRRLTAPSVGNEVGSYAYGYRLFYQGLFLAPHVVNQAIKGSLLIGKCMESLGYENFPSLDKTPADITRAIRFDTAEQLCAFIRSVQEASPVDSYVTPEPWDMPGYDSQVIMAAGCFVDGASIELSADAPVKPPYTAYFQGGLTYEHCKYALKKILGKLLPKAQERV</sequence>
<dbReference type="Proteomes" id="UP000824081">
    <property type="component" value="Unassembled WGS sequence"/>
</dbReference>
<dbReference type="Gene3D" id="3.90.1150.60">
    <property type="entry name" value="Methioning gamme-lyase, C-terminal domain"/>
    <property type="match status" value="1"/>
</dbReference>
<evidence type="ECO:0000313" key="2">
    <source>
        <dbReference type="Proteomes" id="UP000824081"/>
    </source>
</evidence>
<name>A0A9D1MEQ3_9FIRM</name>
<dbReference type="EMBL" id="DVMZ01000027">
    <property type="protein sequence ID" value="HIU58653.1"/>
    <property type="molecule type" value="Genomic_DNA"/>
</dbReference>
<organism evidence="1 2">
    <name type="scientific">Candidatus Scatosoma pullistercoris</name>
    <dbReference type="NCBI Taxonomy" id="2840934"/>
    <lineage>
        <taxon>Bacteria</taxon>
        <taxon>Bacillati</taxon>
        <taxon>Bacillota</taxon>
        <taxon>Clostridia</taxon>
        <taxon>Candidatus Scatosoma</taxon>
    </lineage>
</organism>
<dbReference type="SUPFAM" id="SSF53383">
    <property type="entry name" value="PLP-dependent transferases"/>
    <property type="match status" value="1"/>
</dbReference>
<protein>
    <submittedName>
        <fullName evidence="1">Methionine gamma-lyase family protein</fullName>
    </submittedName>
</protein>
<dbReference type="AlphaFoldDB" id="A0A9D1MEQ3"/>
<dbReference type="Pfam" id="PF06838">
    <property type="entry name" value="Met_gamma_lyase"/>
    <property type="match status" value="1"/>
</dbReference>